<evidence type="ECO:0000256" key="4">
    <source>
        <dbReference type="ARBA" id="ARBA00022737"/>
    </source>
</evidence>
<dbReference type="InterPro" id="IPR013320">
    <property type="entry name" value="ConA-like_dom_sf"/>
</dbReference>
<evidence type="ECO:0000256" key="2">
    <source>
        <dbReference type="ARBA" id="ARBA00022536"/>
    </source>
</evidence>
<keyword evidence="3" id="KW-0812">Transmembrane</keyword>
<name>A0AA40G7N2_9HYME</name>
<accession>A0AA40G7N2</accession>
<evidence type="ECO:0000256" key="5">
    <source>
        <dbReference type="ARBA" id="ARBA00022989"/>
    </source>
</evidence>
<evidence type="ECO:0000256" key="3">
    <source>
        <dbReference type="ARBA" id="ARBA00022692"/>
    </source>
</evidence>
<evidence type="ECO:0000256" key="7">
    <source>
        <dbReference type="ARBA" id="ARBA00023157"/>
    </source>
</evidence>
<evidence type="ECO:0000313" key="11">
    <source>
        <dbReference type="EMBL" id="KAK1132608.1"/>
    </source>
</evidence>
<dbReference type="Pfam" id="PF00008">
    <property type="entry name" value="EGF"/>
    <property type="match status" value="1"/>
</dbReference>
<gene>
    <name evidence="11" type="ORF">K0M31_013993</name>
</gene>
<reference evidence="11" key="1">
    <citation type="submission" date="2021-10" db="EMBL/GenBank/DDBJ databases">
        <title>Melipona bicolor Genome sequencing and assembly.</title>
        <authorList>
            <person name="Araujo N.S."/>
            <person name="Arias M.C."/>
        </authorList>
    </citation>
    <scope>NUCLEOTIDE SEQUENCE</scope>
    <source>
        <strain evidence="11">USP_2M_L1-L4_2017</strain>
        <tissue evidence="11">Whole body</tissue>
    </source>
</reference>
<dbReference type="Proteomes" id="UP001177670">
    <property type="component" value="Unassembled WGS sequence"/>
</dbReference>
<dbReference type="AlphaFoldDB" id="A0AA40G7N2"/>
<comment type="caution">
    <text evidence="8">Lacks conserved residue(s) required for the propagation of feature annotation.</text>
</comment>
<organism evidence="11 12">
    <name type="scientific">Melipona bicolor</name>
    <dbReference type="NCBI Taxonomy" id="60889"/>
    <lineage>
        <taxon>Eukaryota</taxon>
        <taxon>Metazoa</taxon>
        <taxon>Ecdysozoa</taxon>
        <taxon>Arthropoda</taxon>
        <taxon>Hexapoda</taxon>
        <taxon>Insecta</taxon>
        <taxon>Pterygota</taxon>
        <taxon>Neoptera</taxon>
        <taxon>Endopterygota</taxon>
        <taxon>Hymenoptera</taxon>
        <taxon>Apocrita</taxon>
        <taxon>Aculeata</taxon>
        <taxon>Apoidea</taxon>
        <taxon>Anthophila</taxon>
        <taxon>Apidae</taxon>
        <taxon>Melipona</taxon>
    </lineage>
</organism>
<keyword evidence="5" id="KW-1133">Transmembrane helix</keyword>
<protein>
    <submittedName>
        <fullName evidence="11">Uncharacterized protein</fullName>
    </submittedName>
</protein>
<comment type="caution">
    <text evidence="11">The sequence shown here is derived from an EMBL/GenBank/DDBJ whole genome shotgun (WGS) entry which is preliminary data.</text>
</comment>
<dbReference type="Gene3D" id="2.60.120.200">
    <property type="match status" value="2"/>
</dbReference>
<dbReference type="InterPro" id="IPR000742">
    <property type="entry name" value="EGF"/>
</dbReference>
<dbReference type="SMART" id="SM00282">
    <property type="entry name" value="LamG"/>
    <property type="match status" value="1"/>
</dbReference>
<dbReference type="InterPro" id="IPR050372">
    <property type="entry name" value="Neurexin-related_CASP"/>
</dbReference>
<keyword evidence="6" id="KW-0472">Membrane</keyword>
<evidence type="ECO:0000259" key="10">
    <source>
        <dbReference type="PROSITE" id="PS50026"/>
    </source>
</evidence>
<keyword evidence="4" id="KW-0677">Repeat</keyword>
<dbReference type="PROSITE" id="PS50025">
    <property type="entry name" value="LAM_G_DOMAIN"/>
    <property type="match status" value="2"/>
</dbReference>
<dbReference type="InterPro" id="IPR001791">
    <property type="entry name" value="Laminin_G"/>
</dbReference>
<evidence type="ECO:0000256" key="6">
    <source>
        <dbReference type="ARBA" id="ARBA00023136"/>
    </source>
</evidence>
<evidence type="ECO:0000313" key="12">
    <source>
        <dbReference type="Proteomes" id="UP001177670"/>
    </source>
</evidence>
<dbReference type="SUPFAM" id="SSF49899">
    <property type="entry name" value="Concanavalin A-like lectins/glucanases"/>
    <property type="match status" value="2"/>
</dbReference>
<evidence type="ECO:0000256" key="8">
    <source>
        <dbReference type="PROSITE-ProRule" id="PRU00076"/>
    </source>
</evidence>
<keyword evidence="2 8" id="KW-0245">EGF-like domain</keyword>
<dbReference type="CDD" id="cd00110">
    <property type="entry name" value="LamG"/>
    <property type="match status" value="1"/>
</dbReference>
<proteinExistence type="predicted"/>
<comment type="subcellular location">
    <subcellularLocation>
        <location evidence="1">Membrane</location>
        <topology evidence="1">Single-pass type I membrane protein</topology>
    </subcellularLocation>
</comment>
<dbReference type="PANTHER" id="PTHR15036:SF49">
    <property type="entry name" value="AXOTACTIN"/>
    <property type="match status" value="1"/>
</dbReference>
<evidence type="ECO:0000256" key="1">
    <source>
        <dbReference type="ARBA" id="ARBA00004479"/>
    </source>
</evidence>
<dbReference type="PANTHER" id="PTHR15036">
    <property type="entry name" value="PIKACHURIN-LIKE PROTEIN"/>
    <property type="match status" value="1"/>
</dbReference>
<dbReference type="GO" id="GO:0016020">
    <property type="term" value="C:membrane"/>
    <property type="evidence" value="ECO:0007669"/>
    <property type="project" value="UniProtKB-SubCell"/>
</dbReference>
<feature type="domain" description="Laminin G" evidence="9">
    <location>
        <begin position="127"/>
        <end position="290"/>
    </location>
</feature>
<keyword evidence="12" id="KW-1185">Reference proteome</keyword>
<feature type="domain" description="EGF-like" evidence="10">
    <location>
        <begin position="86"/>
        <end position="123"/>
    </location>
</feature>
<dbReference type="CDD" id="cd00054">
    <property type="entry name" value="EGF_CA"/>
    <property type="match status" value="1"/>
</dbReference>
<feature type="domain" description="Laminin G" evidence="9">
    <location>
        <begin position="1"/>
        <end position="83"/>
    </location>
</feature>
<dbReference type="Pfam" id="PF02210">
    <property type="entry name" value="Laminin_G_2"/>
    <property type="match status" value="2"/>
</dbReference>
<dbReference type="EMBL" id="JAHYIQ010000004">
    <property type="protein sequence ID" value="KAK1132608.1"/>
    <property type="molecule type" value="Genomic_DNA"/>
</dbReference>
<dbReference type="Gene3D" id="2.10.25.10">
    <property type="entry name" value="Laminin"/>
    <property type="match status" value="1"/>
</dbReference>
<evidence type="ECO:0000259" key="9">
    <source>
        <dbReference type="PROSITE" id="PS50025"/>
    </source>
</evidence>
<keyword evidence="7" id="KW-1015">Disulfide bond</keyword>
<dbReference type="FunFam" id="2.10.25.10:FF:000029">
    <property type="entry name" value="neurexin-1 isoform X1"/>
    <property type="match status" value="1"/>
</dbReference>
<sequence>MGDNEDSCEERGCDSTQLDLDGLLYIGGVGAPFAPLTVPPVLWTGALRQGYVGCMRDLVINGQPIDIAGYAQQQDSGAVRPACHSQTPHCPSQPCMHGSQCLEGWNRFHCDCTGTPYTGPTCGKDASTLHLNGTQQMTALMPEDSKTQTEEIVVRFKTTRPRGLLLATSLENSSDRLQIYLEEGKAKMLIHIGDKEKTLVAGQGLNDDMWHTLRFSRRAASLKFQIDDESAIRDVETNSSVNRLKPEKAALQVAVQRAHDGTGGGMCCVPAVSGLPLQSVSMQMKRHDAR</sequence>
<dbReference type="PROSITE" id="PS50026">
    <property type="entry name" value="EGF_3"/>
    <property type="match status" value="1"/>
</dbReference>